<gene>
    <name evidence="2" type="ORF">AMECASPLE_022903</name>
</gene>
<feature type="signal peptide" evidence="1">
    <location>
        <begin position="1"/>
        <end position="21"/>
    </location>
</feature>
<accession>A0ABV0YS64</accession>
<keyword evidence="1" id="KW-0732">Signal</keyword>
<dbReference type="Proteomes" id="UP001469553">
    <property type="component" value="Unassembled WGS sequence"/>
</dbReference>
<evidence type="ECO:0000313" key="2">
    <source>
        <dbReference type="EMBL" id="MEQ2296240.1"/>
    </source>
</evidence>
<dbReference type="EMBL" id="JAHRIP010039692">
    <property type="protein sequence ID" value="MEQ2296240.1"/>
    <property type="molecule type" value="Genomic_DNA"/>
</dbReference>
<name>A0ABV0YS64_9TELE</name>
<organism evidence="2 3">
    <name type="scientific">Ameca splendens</name>
    <dbReference type="NCBI Taxonomy" id="208324"/>
    <lineage>
        <taxon>Eukaryota</taxon>
        <taxon>Metazoa</taxon>
        <taxon>Chordata</taxon>
        <taxon>Craniata</taxon>
        <taxon>Vertebrata</taxon>
        <taxon>Euteleostomi</taxon>
        <taxon>Actinopterygii</taxon>
        <taxon>Neopterygii</taxon>
        <taxon>Teleostei</taxon>
        <taxon>Neoteleostei</taxon>
        <taxon>Acanthomorphata</taxon>
        <taxon>Ovalentaria</taxon>
        <taxon>Atherinomorphae</taxon>
        <taxon>Cyprinodontiformes</taxon>
        <taxon>Goodeidae</taxon>
        <taxon>Ameca</taxon>
    </lineage>
</organism>
<keyword evidence="3" id="KW-1185">Reference proteome</keyword>
<evidence type="ECO:0000313" key="3">
    <source>
        <dbReference type="Proteomes" id="UP001469553"/>
    </source>
</evidence>
<evidence type="ECO:0000256" key="1">
    <source>
        <dbReference type="SAM" id="SignalP"/>
    </source>
</evidence>
<comment type="caution">
    <text evidence="2">The sequence shown here is derived from an EMBL/GenBank/DDBJ whole genome shotgun (WGS) entry which is preliminary data.</text>
</comment>
<dbReference type="InterPro" id="IPR012674">
    <property type="entry name" value="Calycin"/>
</dbReference>
<dbReference type="Gene3D" id="2.40.128.20">
    <property type="match status" value="1"/>
</dbReference>
<feature type="chain" id="PRO_5046003251" evidence="1">
    <location>
        <begin position="22"/>
        <end position="88"/>
    </location>
</feature>
<reference evidence="2 3" key="1">
    <citation type="submission" date="2021-06" db="EMBL/GenBank/DDBJ databases">
        <authorList>
            <person name="Palmer J.M."/>
        </authorList>
    </citation>
    <scope>NUCLEOTIDE SEQUENCE [LARGE SCALE GENOMIC DNA]</scope>
    <source>
        <strain evidence="2 3">AS_MEX2019</strain>
        <tissue evidence="2">Muscle</tissue>
    </source>
</reference>
<sequence length="88" mass="9660">MNMWLSTLLFASLLLTSSALTAEECQPLVSPISLADPSVMYGKVNFLAGYTDHDLYKFMLKMTESCRVNITASPAGNAHVVMEQANKM</sequence>
<proteinExistence type="predicted"/>
<protein>
    <submittedName>
        <fullName evidence="2">Uncharacterized protein</fullName>
    </submittedName>
</protein>